<protein>
    <recommendedName>
        <fullName evidence="3">Cyclase</fullName>
    </recommendedName>
</protein>
<keyword evidence="2" id="KW-1185">Reference proteome</keyword>
<reference evidence="1" key="1">
    <citation type="journal article" date="2022" name="Int. J. Syst. Evol. Microbiol.">
        <title>Pseudomonas aegrilactucae sp. nov. and Pseudomonas morbosilactucae sp. nov., pathogens causing bacterial rot of lettuce in Japan.</title>
        <authorList>
            <person name="Sawada H."/>
            <person name="Fujikawa T."/>
            <person name="Satou M."/>
        </authorList>
    </citation>
    <scope>NUCLEOTIDE SEQUENCE</scope>
    <source>
        <strain evidence="1">0166_1</strain>
    </source>
</reference>
<dbReference type="InterPro" id="IPR037175">
    <property type="entry name" value="KFase_sf"/>
</dbReference>
<dbReference type="GO" id="GO:0004061">
    <property type="term" value="F:arylformamidase activity"/>
    <property type="evidence" value="ECO:0007669"/>
    <property type="project" value="InterPro"/>
</dbReference>
<dbReference type="KEGG" id="sbae:DSM104329_00034"/>
<dbReference type="EMBL" id="CP087164">
    <property type="protein sequence ID" value="UGS33669.1"/>
    <property type="molecule type" value="Genomic_DNA"/>
</dbReference>
<dbReference type="SUPFAM" id="SSF102198">
    <property type="entry name" value="Putative cyclase"/>
    <property type="match status" value="1"/>
</dbReference>
<gene>
    <name evidence="1" type="ORF">DSM104329_00034</name>
</gene>
<evidence type="ECO:0008006" key="3">
    <source>
        <dbReference type="Google" id="ProtNLM"/>
    </source>
</evidence>
<dbReference type="Gene3D" id="3.50.30.50">
    <property type="entry name" value="Putative cyclase"/>
    <property type="match status" value="1"/>
</dbReference>
<dbReference type="InterPro" id="IPR007325">
    <property type="entry name" value="KFase/CYL"/>
</dbReference>
<dbReference type="PANTHER" id="PTHR34861:SF10">
    <property type="entry name" value="CYCLASE"/>
    <property type="match status" value="1"/>
</dbReference>
<dbReference type="GO" id="GO:0019441">
    <property type="term" value="P:L-tryptophan catabolic process to kynurenine"/>
    <property type="evidence" value="ECO:0007669"/>
    <property type="project" value="InterPro"/>
</dbReference>
<dbReference type="Proteomes" id="UP001162834">
    <property type="component" value="Chromosome"/>
</dbReference>
<dbReference type="Pfam" id="PF04199">
    <property type="entry name" value="Cyclase"/>
    <property type="match status" value="1"/>
</dbReference>
<organism evidence="1 2">
    <name type="scientific">Capillimicrobium parvum</name>
    <dbReference type="NCBI Taxonomy" id="2884022"/>
    <lineage>
        <taxon>Bacteria</taxon>
        <taxon>Bacillati</taxon>
        <taxon>Actinomycetota</taxon>
        <taxon>Thermoleophilia</taxon>
        <taxon>Solirubrobacterales</taxon>
        <taxon>Capillimicrobiaceae</taxon>
        <taxon>Capillimicrobium</taxon>
    </lineage>
</organism>
<evidence type="ECO:0000313" key="1">
    <source>
        <dbReference type="EMBL" id="UGS33669.1"/>
    </source>
</evidence>
<dbReference type="RefSeq" id="WP_259313366.1">
    <property type="nucleotide sequence ID" value="NZ_CP087164.1"/>
</dbReference>
<name>A0A9E6XRR5_9ACTN</name>
<accession>A0A9E6XRR5</accession>
<dbReference type="AlphaFoldDB" id="A0A9E6XRR5"/>
<dbReference type="PANTHER" id="PTHR34861">
    <property type="match status" value="1"/>
</dbReference>
<sequence length="303" mass="32835">MEGFRQTGVRLSNWGRWGEDDERGTLNFVEPAHVVAAAALVRQGKVFELSIPLQSDGPQPGAYNRINPVHLMSILPADIDTPMQTADDWLITPLQAATQWDSLAHIGYDDRLYNDVPTSSITALGGASRNAIDKLLPGVVGRGVLLDIARLRGIEWLDGGDAIEPDELEAAERRHGTRLGRGDILAVRTGWLRKGQTEGWAEWTATEPGLTAACAEWIHERELAAVVSDNWGIEVMPNGDPDVMLPLHCVLIRDMGVTLGEIFNLEELAADVEADGVAEFLFCAPPLRVPTGVGSVVSPIAVK</sequence>
<evidence type="ECO:0000313" key="2">
    <source>
        <dbReference type="Proteomes" id="UP001162834"/>
    </source>
</evidence>
<proteinExistence type="predicted"/>